<feature type="transmembrane region" description="Helical" evidence="1">
    <location>
        <begin position="6"/>
        <end position="28"/>
    </location>
</feature>
<protein>
    <submittedName>
        <fullName evidence="2">Uncharacterized protein</fullName>
    </submittedName>
</protein>
<dbReference type="AlphaFoldDB" id="E4YCP5"/>
<evidence type="ECO:0000256" key="1">
    <source>
        <dbReference type="SAM" id="Phobius"/>
    </source>
</evidence>
<evidence type="ECO:0000313" key="2">
    <source>
        <dbReference type="EMBL" id="CBY33312.1"/>
    </source>
</evidence>
<sequence length="110" mass="12581">MGKSHLLLIPIFGIILIFLSLLFVEWGFQEEIKTEKETILMQEKVEIPVCPDFGGFKLSKTPKYSFSSDKYLGHWLTHGPNNQIVDFRSGLFASIAMKRALLPPLFYFGL</sequence>
<keyword evidence="1" id="KW-1133">Transmembrane helix</keyword>
<dbReference type="Proteomes" id="UP000011014">
    <property type="component" value="Unassembled WGS sequence"/>
</dbReference>
<keyword evidence="1" id="KW-0812">Transmembrane</keyword>
<name>E4YCP5_OIKDI</name>
<dbReference type="EMBL" id="FN654408">
    <property type="protein sequence ID" value="CBY33312.1"/>
    <property type="molecule type" value="Genomic_DNA"/>
</dbReference>
<keyword evidence="1" id="KW-0472">Membrane</keyword>
<proteinExistence type="predicted"/>
<organism evidence="2">
    <name type="scientific">Oikopleura dioica</name>
    <name type="common">Tunicate</name>
    <dbReference type="NCBI Taxonomy" id="34765"/>
    <lineage>
        <taxon>Eukaryota</taxon>
        <taxon>Metazoa</taxon>
        <taxon>Chordata</taxon>
        <taxon>Tunicata</taxon>
        <taxon>Appendicularia</taxon>
        <taxon>Copelata</taxon>
        <taxon>Oikopleuridae</taxon>
        <taxon>Oikopleura</taxon>
    </lineage>
</organism>
<reference evidence="2" key="1">
    <citation type="journal article" date="2010" name="Science">
        <title>Plasticity of animal genome architecture unmasked by rapid evolution of a pelagic tunicate.</title>
        <authorList>
            <person name="Denoeud F."/>
            <person name="Henriet S."/>
            <person name="Mungpakdee S."/>
            <person name="Aury J.M."/>
            <person name="Da Silva C."/>
            <person name="Brinkmann H."/>
            <person name="Mikhaleva J."/>
            <person name="Olsen L.C."/>
            <person name="Jubin C."/>
            <person name="Canestro C."/>
            <person name="Bouquet J.M."/>
            <person name="Danks G."/>
            <person name="Poulain J."/>
            <person name="Campsteijn C."/>
            <person name="Adamski M."/>
            <person name="Cross I."/>
            <person name="Yadetie F."/>
            <person name="Muffato M."/>
            <person name="Louis A."/>
            <person name="Butcher S."/>
            <person name="Tsagkogeorga G."/>
            <person name="Konrad A."/>
            <person name="Singh S."/>
            <person name="Jensen M.F."/>
            <person name="Cong E.H."/>
            <person name="Eikeseth-Otteraa H."/>
            <person name="Noel B."/>
            <person name="Anthouard V."/>
            <person name="Porcel B.M."/>
            <person name="Kachouri-Lafond R."/>
            <person name="Nishino A."/>
            <person name="Ugolini M."/>
            <person name="Chourrout P."/>
            <person name="Nishida H."/>
            <person name="Aasland R."/>
            <person name="Huzurbazar S."/>
            <person name="Westhof E."/>
            <person name="Delsuc F."/>
            <person name="Lehrach H."/>
            <person name="Reinhardt R."/>
            <person name="Weissenbach J."/>
            <person name="Roy S.W."/>
            <person name="Artiguenave F."/>
            <person name="Postlethwait J.H."/>
            <person name="Manak J.R."/>
            <person name="Thompson E.M."/>
            <person name="Jaillon O."/>
            <person name="Du Pasquier L."/>
            <person name="Boudinot P."/>
            <person name="Liberles D.A."/>
            <person name="Volff J.N."/>
            <person name="Philippe H."/>
            <person name="Lenhard B."/>
            <person name="Roest Crollius H."/>
            <person name="Wincker P."/>
            <person name="Chourrout D."/>
        </authorList>
    </citation>
    <scope>NUCLEOTIDE SEQUENCE [LARGE SCALE GENOMIC DNA]</scope>
</reference>
<gene>
    <name evidence="2" type="ORF">GSOID_T00021215001</name>
</gene>
<accession>E4YCP5</accession>